<reference evidence="1 2" key="1">
    <citation type="submission" date="2016-07" db="EMBL/GenBank/DDBJ databases">
        <title>Pervasive Adenine N6-methylation of Active Genes in Fungi.</title>
        <authorList>
            <consortium name="DOE Joint Genome Institute"/>
            <person name="Mondo S.J."/>
            <person name="Dannebaum R.O."/>
            <person name="Kuo R.C."/>
            <person name="Labutti K."/>
            <person name="Haridas S."/>
            <person name="Kuo A."/>
            <person name="Salamov A."/>
            <person name="Ahrendt S.R."/>
            <person name="Lipzen A."/>
            <person name="Sullivan W."/>
            <person name="Andreopoulos W.B."/>
            <person name="Clum A."/>
            <person name="Lindquist E."/>
            <person name="Daum C."/>
            <person name="Ramamoorthy G.K."/>
            <person name="Gryganskyi A."/>
            <person name="Culley D."/>
            <person name="Magnuson J.K."/>
            <person name="James T.Y."/>
            <person name="O'Malley M.A."/>
            <person name="Stajich J.E."/>
            <person name="Spatafora J.W."/>
            <person name="Visel A."/>
            <person name="Grigoriev I.V."/>
        </authorList>
    </citation>
    <scope>NUCLEOTIDE SEQUENCE [LARGE SCALE GENOMIC DNA]</scope>
    <source>
        <strain evidence="1 2">JEL800</strain>
    </source>
</reference>
<name>A0A1Y2CQP5_9FUNG</name>
<proteinExistence type="predicted"/>
<comment type="caution">
    <text evidence="1">The sequence shown here is derived from an EMBL/GenBank/DDBJ whole genome shotgun (WGS) entry which is preliminary data.</text>
</comment>
<organism evidence="1 2">
    <name type="scientific">Rhizoclosmatium globosum</name>
    <dbReference type="NCBI Taxonomy" id="329046"/>
    <lineage>
        <taxon>Eukaryota</taxon>
        <taxon>Fungi</taxon>
        <taxon>Fungi incertae sedis</taxon>
        <taxon>Chytridiomycota</taxon>
        <taxon>Chytridiomycota incertae sedis</taxon>
        <taxon>Chytridiomycetes</taxon>
        <taxon>Chytridiales</taxon>
        <taxon>Chytriomycetaceae</taxon>
        <taxon>Rhizoclosmatium</taxon>
    </lineage>
</organism>
<evidence type="ECO:0000313" key="1">
    <source>
        <dbReference type="EMBL" id="ORY49154.1"/>
    </source>
</evidence>
<evidence type="ECO:0008006" key="3">
    <source>
        <dbReference type="Google" id="ProtNLM"/>
    </source>
</evidence>
<sequence length="215" mass="24764">MLPFPNRLQLLIPLIIFGFIVFQLDLLFRFQHGAEVLDQSQPTGFTFLPPITSNLPSKNAIITLLSGPQLHDEKAYAFDKYCEEALYQAYSFLHSPATKLGPDSETEFVVMMTPGQTSQCRSALLELGARVIVVPILSMTELDYSHRYHYTYTKYQMWALEGIYEKILYIDLDLLFVTKSPIPLFSFIDQFHASTICQQKRISFMEEWKIGTPNF</sequence>
<keyword evidence="2" id="KW-1185">Reference proteome</keyword>
<dbReference type="SUPFAM" id="SSF53448">
    <property type="entry name" value="Nucleotide-diphospho-sugar transferases"/>
    <property type="match status" value="1"/>
</dbReference>
<dbReference type="EMBL" id="MCGO01000010">
    <property type="protein sequence ID" value="ORY49154.1"/>
    <property type="molecule type" value="Genomic_DNA"/>
</dbReference>
<evidence type="ECO:0000313" key="2">
    <source>
        <dbReference type="Proteomes" id="UP000193642"/>
    </source>
</evidence>
<accession>A0A1Y2CQP5</accession>
<dbReference type="InterPro" id="IPR029044">
    <property type="entry name" value="Nucleotide-diphossugar_trans"/>
</dbReference>
<protein>
    <recommendedName>
        <fullName evidence="3">Nucleotide-diphospho-sugar transferase</fullName>
    </recommendedName>
</protein>
<dbReference type="Gene3D" id="3.90.550.10">
    <property type="entry name" value="Spore Coat Polysaccharide Biosynthesis Protein SpsA, Chain A"/>
    <property type="match status" value="1"/>
</dbReference>
<dbReference type="Proteomes" id="UP000193642">
    <property type="component" value="Unassembled WGS sequence"/>
</dbReference>
<gene>
    <name evidence="1" type="ORF">BCR33DRAFT_735294</name>
</gene>
<dbReference type="OrthoDB" id="2151977at2759"/>
<dbReference type="AlphaFoldDB" id="A0A1Y2CQP5"/>